<feature type="transmembrane region" description="Helical" evidence="6">
    <location>
        <begin position="216"/>
        <end position="234"/>
    </location>
</feature>
<comment type="caution">
    <text evidence="8">The sequence shown here is derived from an EMBL/GenBank/DDBJ whole genome shotgun (WGS) entry which is preliminary data.</text>
</comment>
<feature type="region of interest" description="Disordered" evidence="5">
    <location>
        <begin position="1"/>
        <end position="21"/>
    </location>
</feature>
<proteinExistence type="predicted"/>
<comment type="subcellular location">
    <subcellularLocation>
        <location evidence="1">Membrane</location>
        <topology evidence="1">Multi-pass membrane protein</topology>
    </subcellularLocation>
</comment>
<dbReference type="EMBL" id="QHHQ01000001">
    <property type="protein sequence ID" value="RAI03055.1"/>
    <property type="molecule type" value="Genomic_DNA"/>
</dbReference>
<name>A0A8B2NY43_9HYPH</name>
<feature type="transmembrane region" description="Helical" evidence="6">
    <location>
        <begin position="367"/>
        <end position="384"/>
    </location>
</feature>
<feature type="transmembrane region" description="Helical" evidence="6">
    <location>
        <begin position="431"/>
        <end position="450"/>
    </location>
</feature>
<dbReference type="Proteomes" id="UP000249590">
    <property type="component" value="Unassembled WGS sequence"/>
</dbReference>
<feature type="transmembrane region" description="Helical" evidence="6">
    <location>
        <begin position="153"/>
        <end position="173"/>
    </location>
</feature>
<reference evidence="8 9" key="1">
    <citation type="submission" date="2018-05" db="EMBL/GenBank/DDBJ databases">
        <title>Acuticoccus sediminis sp. nov., isolated from deep-sea sediment of Indian Ocean.</title>
        <authorList>
            <person name="Liu X."/>
            <person name="Lai Q."/>
            <person name="Du Y."/>
            <person name="Sun F."/>
            <person name="Zhang X."/>
            <person name="Wang S."/>
            <person name="Shao Z."/>
        </authorList>
    </citation>
    <scope>NUCLEOTIDE SEQUENCE [LARGE SCALE GENOMIC DNA]</scope>
    <source>
        <strain evidence="8 9">PTG4-2</strain>
    </source>
</reference>
<dbReference type="GO" id="GO:0016020">
    <property type="term" value="C:membrane"/>
    <property type="evidence" value="ECO:0007669"/>
    <property type="project" value="UniProtKB-SubCell"/>
</dbReference>
<evidence type="ECO:0000313" key="8">
    <source>
        <dbReference type="EMBL" id="RAI03055.1"/>
    </source>
</evidence>
<dbReference type="PANTHER" id="PTHR37422">
    <property type="entry name" value="TEICHURONIC ACID BIOSYNTHESIS PROTEIN TUAE"/>
    <property type="match status" value="1"/>
</dbReference>
<evidence type="ECO:0000256" key="1">
    <source>
        <dbReference type="ARBA" id="ARBA00004141"/>
    </source>
</evidence>
<feature type="transmembrane region" description="Helical" evidence="6">
    <location>
        <begin position="36"/>
        <end position="55"/>
    </location>
</feature>
<feature type="transmembrane region" description="Helical" evidence="6">
    <location>
        <begin position="264"/>
        <end position="286"/>
    </location>
</feature>
<sequence length="459" mass="49987">MASGEGDSVTTGTWLDDLSPSQATQRAQQTALGDMIVLWGGRLLMAGFFFVIFVGLHPLSRDVGENAGGNAERQVSFLALAALATPLVLMRWERAIQIVLRSWPLLVVFAAMAMTTLWSTYPGVTVRRMILVIIVYIVAVGLASALRTPRDYLTALAFGYAAILLIDLALSVAMPGFAYTPLGLAGIHGQKNVAGMAGLMFLACFSSILVGARQPIGFWVSVALLLLSFLFLGLTNSKTSLAVGLLATVFAAPVLALGHRGFVYATLLPLFFVVMAGLVIFATGAFDLTGADWAQITTGDPTFTGRDEIWSASLKEIAKAPWLGHGWGAVWSMLPLSHPLSQHIGFWTDTYETLLIINQSHNGYLDILMHGGIFLLTVVLLFLAKQIRDVVVAFKWQDRWYVAGNVFFGTFLLSLLINNMMEATLFFPDGLLGQFLILLTVAHTGWRLSWNRQALARTR</sequence>
<evidence type="ECO:0000256" key="6">
    <source>
        <dbReference type="SAM" id="Phobius"/>
    </source>
</evidence>
<feature type="domain" description="O-antigen ligase-related" evidence="7">
    <location>
        <begin position="224"/>
        <end position="379"/>
    </location>
</feature>
<dbReference type="InterPro" id="IPR007016">
    <property type="entry name" value="O-antigen_ligase-rel_domated"/>
</dbReference>
<evidence type="ECO:0000256" key="5">
    <source>
        <dbReference type="SAM" id="MobiDB-lite"/>
    </source>
</evidence>
<feature type="transmembrane region" description="Helical" evidence="6">
    <location>
        <begin position="240"/>
        <end position="257"/>
    </location>
</feature>
<evidence type="ECO:0000256" key="2">
    <source>
        <dbReference type="ARBA" id="ARBA00022692"/>
    </source>
</evidence>
<keyword evidence="4 6" id="KW-0472">Membrane</keyword>
<evidence type="ECO:0000259" key="7">
    <source>
        <dbReference type="Pfam" id="PF04932"/>
    </source>
</evidence>
<gene>
    <name evidence="8" type="ORF">DLJ53_00505</name>
</gene>
<feature type="transmembrane region" description="Helical" evidence="6">
    <location>
        <begin position="104"/>
        <end position="121"/>
    </location>
</feature>
<dbReference type="PANTHER" id="PTHR37422:SF13">
    <property type="entry name" value="LIPOPOLYSACCHARIDE BIOSYNTHESIS PROTEIN PA4999-RELATED"/>
    <property type="match status" value="1"/>
</dbReference>
<keyword evidence="2 6" id="KW-0812">Transmembrane</keyword>
<evidence type="ECO:0000256" key="4">
    <source>
        <dbReference type="ARBA" id="ARBA00023136"/>
    </source>
</evidence>
<evidence type="ECO:0000256" key="3">
    <source>
        <dbReference type="ARBA" id="ARBA00022989"/>
    </source>
</evidence>
<evidence type="ECO:0000313" key="9">
    <source>
        <dbReference type="Proteomes" id="UP000249590"/>
    </source>
</evidence>
<accession>A0A8B2NY43</accession>
<dbReference type="InterPro" id="IPR051533">
    <property type="entry name" value="WaaL-like"/>
</dbReference>
<keyword evidence="3 6" id="KW-1133">Transmembrane helix</keyword>
<keyword evidence="9" id="KW-1185">Reference proteome</keyword>
<organism evidence="8 9">
    <name type="scientific">Acuticoccus sediminis</name>
    <dbReference type="NCBI Taxonomy" id="2184697"/>
    <lineage>
        <taxon>Bacteria</taxon>
        <taxon>Pseudomonadati</taxon>
        <taxon>Pseudomonadota</taxon>
        <taxon>Alphaproteobacteria</taxon>
        <taxon>Hyphomicrobiales</taxon>
        <taxon>Amorphaceae</taxon>
        <taxon>Acuticoccus</taxon>
    </lineage>
</organism>
<protein>
    <recommendedName>
        <fullName evidence="7">O-antigen ligase-related domain-containing protein</fullName>
    </recommendedName>
</protein>
<feature type="compositionally biased region" description="Polar residues" evidence="5">
    <location>
        <begin position="8"/>
        <end position="21"/>
    </location>
</feature>
<dbReference type="Pfam" id="PF04932">
    <property type="entry name" value="Wzy_C"/>
    <property type="match status" value="1"/>
</dbReference>
<feature type="transmembrane region" description="Helical" evidence="6">
    <location>
        <begin position="127"/>
        <end position="146"/>
    </location>
</feature>
<dbReference type="AlphaFoldDB" id="A0A8B2NY43"/>
<feature type="transmembrane region" description="Helical" evidence="6">
    <location>
        <begin position="193"/>
        <end position="211"/>
    </location>
</feature>
<feature type="transmembrane region" description="Helical" evidence="6">
    <location>
        <begin position="75"/>
        <end position="92"/>
    </location>
</feature>
<feature type="transmembrane region" description="Helical" evidence="6">
    <location>
        <begin position="400"/>
        <end position="419"/>
    </location>
</feature>